<comment type="subcellular location">
    <subcellularLocation>
        <location evidence="1">Membrane</location>
        <topology evidence="1">Multi-pass membrane protein</topology>
    </subcellularLocation>
</comment>
<sequence>MPAPTSKKDGSYSVDRLLPYVFLCTIGPSVVAASNLFVVKYLMCRYYWVKQGTDNIPNPGDDRCSNRDVQALAGSVLAALATLDGIFSFISSPYVQSLSDKYGRRPLLIIGPLLATISTGSILLAYYINNTTLAWILLVLTGIFVSASTKAVFLPSLCVADVATDDARTRFYSRMEAVALLGPGTAYIISAVVSRYVSNIAVPYFIALGAQVGASLWSFFFIAETKQFNKNDNNHNEENSDDDDGNSVSSSNQGRGIVAEITESLEAPVKPLKLIWPHKHKGKLHWELFVVALSLFMTTSGTVFIATASLLFLSDKFNFNPENNAWMLAFLTFSRFAYLIILFPFILKFGRAGYNRYLLWKQKRMQGDRERQPLIRRDTSDRQEDANYFDVILAFFSVIIDALALGFVSLSLSYQQVLGAFAIMAFGAGDNPTFKAVFVSYAPPEHSSEALAALDMVFSAAKLASPPLLGSLYAAFVEIGKPQFLFLTAGGLCATGALLISPMIFAKRKFKPTE</sequence>
<dbReference type="AlphaFoldDB" id="A0AAX4JRX8"/>
<feature type="transmembrane region" description="Helical" evidence="6">
    <location>
        <begin position="134"/>
        <end position="157"/>
    </location>
</feature>
<dbReference type="Proteomes" id="UP001355207">
    <property type="component" value="Chromosome 3"/>
</dbReference>
<dbReference type="RefSeq" id="XP_066074979.1">
    <property type="nucleotide sequence ID" value="XM_066218882.1"/>
</dbReference>
<dbReference type="InterPro" id="IPR036259">
    <property type="entry name" value="MFS_trans_sf"/>
</dbReference>
<gene>
    <name evidence="7" type="ORF">L201_003121</name>
</gene>
<feature type="transmembrane region" description="Helical" evidence="6">
    <location>
        <begin position="204"/>
        <end position="223"/>
    </location>
</feature>
<evidence type="ECO:0000313" key="7">
    <source>
        <dbReference type="EMBL" id="WWC88216.1"/>
    </source>
</evidence>
<evidence type="ECO:0000256" key="6">
    <source>
        <dbReference type="SAM" id="Phobius"/>
    </source>
</evidence>
<reference evidence="7 8" key="1">
    <citation type="submission" date="2024-01" db="EMBL/GenBank/DDBJ databases">
        <title>Comparative genomics of Cryptococcus and Kwoniella reveals pathogenesis evolution and contrasting modes of karyotype evolution via chromosome fusion or intercentromeric recombination.</title>
        <authorList>
            <person name="Coelho M.A."/>
            <person name="David-Palma M."/>
            <person name="Shea T."/>
            <person name="Bowers K."/>
            <person name="McGinley-Smith S."/>
            <person name="Mohammad A.W."/>
            <person name="Gnirke A."/>
            <person name="Yurkov A.M."/>
            <person name="Nowrousian M."/>
            <person name="Sun S."/>
            <person name="Cuomo C.A."/>
            <person name="Heitman J."/>
        </authorList>
    </citation>
    <scope>NUCLEOTIDE SEQUENCE [LARGE SCALE GENOMIC DNA]</scope>
    <source>
        <strain evidence="7 8">CBS 6074</strain>
    </source>
</reference>
<feature type="transmembrane region" description="Helical" evidence="6">
    <location>
        <begin position="288"/>
        <end position="313"/>
    </location>
</feature>
<organism evidence="7 8">
    <name type="scientific">Kwoniella dendrophila CBS 6074</name>
    <dbReference type="NCBI Taxonomy" id="1295534"/>
    <lineage>
        <taxon>Eukaryota</taxon>
        <taxon>Fungi</taxon>
        <taxon>Dikarya</taxon>
        <taxon>Basidiomycota</taxon>
        <taxon>Agaricomycotina</taxon>
        <taxon>Tremellomycetes</taxon>
        <taxon>Tremellales</taxon>
        <taxon>Cryptococcaceae</taxon>
        <taxon>Kwoniella</taxon>
    </lineage>
</organism>
<evidence type="ECO:0000256" key="4">
    <source>
        <dbReference type="ARBA" id="ARBA00023136"/>
    </source>
</evidence>
<protein>
    <recommendedName>
        <fullName evidence="9">Major facilitator superfamily (MFS) profile domain-containing protein</fullName>
    </recommendedName>
</protein>
<accession>A0AAX4JRX8</accession>
<dbReference type="InterPro" id="IPR011701">
    <property type="entry name" value="MFS"/>
</dbReference>
<dbReference type="GeneID" id="91093792"/>
<dbReference type="GO" id="GO:0016020">
    <property type="term" value="C:membrane"/>
    <property type="evidence" value="ECO:0007669"/>
    <property type="project" value="UniProtKB-SubCell"/>
</dbReference>
<feature type="transmembrane region" description="Helical" evidence="6">
    <location>
        <begin position="484"/>
        <end position="506"/>
    </location>
</feature>
<dbReference type="Pfam" id="PF07690">
    <property type="entry name" value="MFS_1"/>
    <property type="match status" value="1"/>
</dbReference>
<evidence type="ECO:0000256" key="1">
    <source>
        <dbReference type="ARBA" id="ARBA00004141"/>
    </source>
</evidence>
<evidence type="ECO:0000313" key="8">
    <source>
        <dbReference type="Proteomes" id="UP001355207"/>
    </source>
</evidence>
<dbReference type="GO" id="GO:0022857">
    <property type="term" value="F:transmembrane transporter activity"/>
    <property type="evidence" value="ECO:0007669"/>
    <property type="project" value="InterPro"/>
</dbReference>
<evidence type="ECO:0000256" key="3">
    <source>
        <dbReference type="ARBA" id="ARBA00022989"/>
    </source>
</evidence>
<keyword evidence="2 6" id="KW-0812">Transmembrane</keyword>
<dbReference type="SUPFAM" id="SSF103473">
    <property type="entry name" value="MFS general substrate transporter"/>
    <property type="match status" value="1"/>
</dbReference>
<evidence type="ECO:0000256" key="5">
    <source>
        <dbReference type="SAM" id="MobiDB-lite"/>
    </source>
</evidence>
<dbReference type="PANTHER" id="PTHR23507:SF1">
    <property type="entry name" value="FI18259P1-RELATED"/>
    <property type="match status" value="1"/>
</dbReference>
<dbReference type="EMBL" id="CP144100">
    <property type="protein sequence ID" value="WWC88216.1"/>
    <property type="molecule type" value="Genomic_DNA"/>
</dbReference>
<proteinExistence type="predicted"/>
<keyword evidence="4 6" id="KW-0472">Membrane</keyword>
<dbReference type="Gene3D" id="1.20.1250.20">
    <property type="entry name" value="MFS general substrate transporter like domains"/>
    <property type="match status" value="1"/>
</dbReference>
<feature type="transmembrane region" description="Helical" evidence="6">
    <location>
        <begin position="325"/>
        <end position="347"/>
    </location>
</feature>
<feature type="transmembrane region" description="Helical" evidence="6">
    <location>
        <begin position="20"/>
        <end position="42"/>
    </location>
</feature>
<feature type="region of interest" description="Disordered" evidence="5">
    <location>
        <begin position="231"/>
        <end position="252"/>
    </location>
</feature>
<name>A0AAX4JRX8_9TREE</name>
<dbReference type="PANTHER" id="PTHR23507">
    <property type="entry name" value="ZGC:174356"/>
    <property type="match status" value="1"/>
</dbReference>
<evidence type="ECO:0000256" key="2">
    <source>
        <dbReference type="ARBA" id="ARBA00022692"/>
    </source>
</evidence>
<feature type="transmembrane region" description="Helical" evidence="6">
    <location>
        <begin position="107"/>
        <end position="128"/>
    </location>
</feature>
<feature type="transmembrane region" description="Helical" evidence="6">
    <location>
        <begin position="386"/>
        <end position="408"/>
    </location>
</feature>
<keyword evidence="8" id="KW-1185">Reference proteome</keyword>
<feature type="transmembrane region" description="Helical" evidence="6">
    <location>
        <begin position="178"/>
        <end position="198"/>
    </location>
</feature>
<evidence type="ECO:0008006" key="9">
    <source>
        <dbReference type="Google" id="ProtNLM"/>
    </source>
</evidence>
<keyword evidence="3 6" id="KW-1133">Transmembrane helix</keyword>